<dbReference type="AlphaFoldDB" id="A0A1C4WKY0"/>
<feature type="transmembrane region" description="Helical" evidence="2">
    <location>
        <begin position="12"/>
        <end position="36"/>
    </location>
</feature>
<proteinExistence type="predicted"/>
<keyword evidence="2" id="KW-0812">Transmembrane</keyword>
<feature type="transmembrane region" description="Helical" evidence="2">
    <location>
        <begin position="170"/>
        <end position="188"/>
    </location>
</feature>
<evidence type="ECO:0000313" key="4">
    <source>
        <dbReference type="Proteomes" id="UP000199375"/>
    </source>
</evidence>
<protein>
    <submittedName>
        <fullName evidence="3">Uncharacterized protein</fullName>
    </submittedName>
</protein>
<feature type="transmembrane region" description="Helical" evidence="2">
    <location>
        <begin position="194"/>
        <end position="210"/>
    </location>
</feature>
<feature type="transmembrane region" description="Helical" evidence="2">
    <location>
        <begin position="127"/>
        <end position="149"/>
    </location>
</feature>
<gene>
    <name evidence="3" type="ORF">GA0070558_11688</name>
</gene>
<dbReference type="RefSeq" id="WP_218107009.1">
    <property type="nucleotide sequence ID" value="NZ_FMCW01000016.1"/>
</dbReference>
<reference evidence="3 4" key="1">
    <citation type="submission" date="2016-06" db="EMBL/GenBank/DDBJ databases">
        <authorList>
            <person name="Kjaerup R.B."/>
            <person name="Dalgaard T.S."/>
            <person name="Juul-Madsen H.R."/>
        </authorList>
    </citation>
    <scope>NUCLEOTIDE SEQUENCE [LARGE SCALE GENOMIC DNA]</scope>
    <source>
        <strain evidence="3 4">DSM 45626</strain>
    </source>
</reference>
<accession>A0A1C4WKY0</accession>
<keyword evidence="2" id="KW-0472">Membrane</keyword>
<dbReference type="Proteomes" id="UP000199375">
    <property type="component" value="Unassembled WGS sequence"/>
</dbReference>
<keyword evidence="2" id="KW-1133">Transmembrane helix</keyword>
<feature type="transmembrane region" description="Helical" evidence="2">
    <location>
        <begin position="91"/>
        <end position="112"/>
    </location>
</feature>
<feature type="region of interest" description="Disordered" evidence="1">
    <location>
        <begin position="218"/>
        <end position="242"/>
    </location>
</feature>
<sequence>MASLSVRRWRQLTLWLHVTTSVGWMAQALALCVLLTTSLTTPDRDVAVAATSMAQVLDGRLLAPLANASAFTGFMLAAATGWGFFRYRWVLVKFVITLVQLHLGIFVLGSALADSAAAATTGARGPAVPLAVGSALMAGAIAFHAWVSVAKPWSTTRWMPADRRQVAGTAPRWVFVATVVGVAADLTVAALLGHPAPLISLIILGTWLVLRRRQTRTAVDRSGGTAQPDATPAPTRAGAVRR</sequence>
<evidence type="ECO:0000256" key="2">
    <source>
        <dbReference type="SAM" id="Phobius"/>
    </source>
</evidence>
<organism evidence="3 4">
    <name type="scientific">Micromonospora haikouensis</name>
    <dbReference type="NCBI Taxonomy" id="686309"/>
    <lineage>
        <taxon>Bacteria</taxon>
        <taxon>Bacillati</taxon>
        <taxon>Actinomycetota</taxon>
        <taxon>Actinomycetes</taxon>
        <taxon>Micromonosporales</taxon>
        <taxon>Micromonosporaceae</taxon>
        <taxon>Micromonospora</taxon>
    </lineage>
</organism>
<feature type="transmembrane region" description="Helical" evidence="2">
    <location>
        <begin position="61"/>
        <end position="84"/>
    </location>
</feature>
<dbReference type="EMBL" id="FMCW01000016">
    <property type="protein sequence ID" value="SCE96887.1"/>
    <property type="molecule type" value="Genomic_DNA"/>
</dbReference>
<evidence type="ECO:0000313" key="3">
    <source>
        <dbReference type="EMBL" id="SCE96887.1"/>
    </source>
</evidence>
<name>A0A1C4WKY0_9ACTN</name>
<evidence type="ECO:0000256" key="1">
    <source>
        <dbReference type="SAM" id="MobiDB-lite"/>
    </source>
</evidence>